<dbReference type="GO" id="GO:0000160">
    <property type="term" value="P:phosphorelay signal transduction system"/>
    <property type="evidence" value="ECO:0007669"/>
    <property type="project" value="InterPro"/>
</dbReference>
<dbReference type="SUPFAM" id="SSF52172">
    <property type="entry name" value="CheY-like"/>
    <property type="match status" value="1"/>
</dbReference>
<dbReference type="InterPro" id="IPR052893">
    <property type="entry name" value="TCS_response_regulator"/>
</dbReference>
<accession>A0A1M7JBL4</accession>
<sequence length="282" mass="30539">MLSGDPTAAYSPLVPGKPPDLHFGHDEFVSRAEQAVADLADKLATEALYGQESPAQGGDAAAALTRLQVLSYILHATETRAAEAASAAALGGAGYPELGRAWGITRQGARRRWPGLVFAAEPQPHQISDRITRSTVVNALARHRAYHVLLVEDDPADALLIEEALTDGGVARDIARADDGIEALEYLRDPEHPRPDLIVLDLNMPRMNGRELLAVLKDDADLRTIPVVVLTTSATPDDVSAAYQRHANAYVTKPVNLDDFLQSVRSIDRFFLETATIPLQEE</sequence>
<feature type="modified residue" description="4-aspartylphosphate" evidence="1">
    <location>
        <position position="201"/>
    </location>
</feature>
<dbReference type="STRING" id="310782.SAMN05216499_111191"/>
<evidence type="ECO:0000256" key="1">
    <source>
        <dbReference type="PROSITE-ProRule" id="PRU00169"/>
    </source>
</evidence>
<keyword evidence="4" id="KW-1185">Reference proteome</keyword>
<dbReference type="PANTHER" id="PTHR44520:SF2">
    <property type="entry name" value="RESPONSE REGULATOR RCP1"/>
    <property type="match status" value="1"/>
</dbReference>
<dbReference type="InterPro" id="IPR001789">
    <property type="entry name" value="Sig_transdc_resp-reg_receiver"/>
</dbReference>
<feature type="domain" description="Response regulatory" evidence="2">
    <location>
        <begin position="147"/>
        <end position="268"/>
    </location>
</feature>
<evidence type="ECO:0000259" key="2">
    <source>
        <dbReference type="PROSITE" id="PS50110"/>
    </source>
</evidence>
<dbReference type="InterPro" id="IPR011006">
    <property type="entry name" value="CheY-like_superfamily"/>
</dbReference>
<dbReference type="SMART" id="SM00448">
    <property type="entry name" value="REC"/>
    <property type="match status" value="1"/>
</dbReference>
<name>A0A1M7JBL4_9ACTN</name>
<organism evidence="3 4">
    <name type="scientific">Actinacidiphila paucisporea</name>
    <dbReference type="NCBI Taxonomy" id="310782"/>
    <lineage>
        <taxon>Bacteria</taxon>
        <taxon>Bacillati</taxon>
        <taxon>Actinomycetota</taxon>
        <taxon>Actinomycetes</taxon>
        <taxon>Kitasatosporales</taxon>
        <taxon>Streptomycetaceae</taxon>
        <taxon>Actinacidiphila</taxon>
    </lineage>
</organism>
<evidence type="ECO:0000313" key="4">
    <source>
        <dbReference type="Proteomes" id="UP000184111"/>
    </source>
</evidence>
<keyword evidence="1" id="KW-0597">Phosphoprotein</keyword>
<dbReference type="AlphaFoldDB" id="A0A1M7JBL4"/>
<dbReference type="Pfam" id="PF00072">
    <property type="entry name" value="Response_reg"/>
    <property type="match status" value="1"/>
</dbReference>
<dbReference type="PANTHER" id="PTHR44520">
    <property type="entry name" value="RESPONSE REGULATOR RCP1-RELATED"/>
    <property type="match status" value="1"/>
</dbReference>
<protein>
    <submittedName>
        <fullName evidence="3">Response regulator receiver domain-containing protein</fullName>
    </submittedName>
</protein>
<dbReference type="EMBL" id="FRBI01000011">
    <property type="protein sequence ID" value="SHM50308.1"/>
    <property type="molecule type" value="Genomic_DNA"/>
</dbReference>
<reference evidence="3 4" key="1">
    <citation type="submission" date="2016-11" db="EMBL/GenBank/DDBJ databases">
        <authorList>
            <person name="Jaros S."/>
            <person name="Januszkiewicz K."/>
            <person name="Wedrychowicz H."/>
        </authorList>
    </citation>
    <scope>NUCLEOTIDE SEQUENCE [LARGE SCALE GENOMIC DNA]</scope>
    <source>
        <strain evidence="3 4">CGMCC 4.2025</strain>
    </source>
</reference>
<proteinExistence type="predicted"/>
<gene>
    <name evidence="3" type="ORF">SAMN05216499_111191</name>
</gene>
<evidence type="ECO:0000313" key="3">
    <source>
        <dbReference type="EMBL" id="SHM50308.1"/>
    </source>
</evidence>
<dbReference type="Proteomes" id="UP000184111">
    <property type="component" value="Unassembled WGS sequence"/>
</dbReference>
<dbReference type="CDD" id="cd17557">
    <property type="entry name" value="REC_Rcp-like"/>
    <property type="match status" value="1"/>
</dbReference>
<dbReference type="PROSITE" id="PS50110">
    <property type="entry name" value="RESPONSE_REGULATORY"/>
    <property type="match status" value="1"/>
</dbReference>
<dbReference type="Gene3D" id="3.40.50.2300">
    <property type="match status" value="1"/>
</dbReference>